<evidence type="ECO:0000313" key="1">
    <source>
        <dbReference type="EMBL" id="VDO25021.1"/>
    </source>
</evidence>
<accession>A0A183GYA5</accession>
<reference evidence="1 2" key="2">
    <citation type="submission" date="2018-11" db="EMBL/GenBank/DDBJ databases">
        <authorList>
            <consortium name="Pathogen Informatics"/>
        </authorList>
    </citation>
    <scope>NUCLEOTIDE SEQUENCE [LARGE SCALE GENOMIC DNA]</scope>
</reference>
<organism evidence="3">
    <name type="scientific">Onchocerca flexuosa</name>
    <dbReference type="NCBI Taxonomy" id="387005"/>
    <lineage>
        <taxon>Eukaryota</taxon>
        <taxon>Metazoa</taxon>
        <taxon>Ecdysozoa</taxon>
        <taxon>Nematoda</taxon>
        <taxon>Chromadorea</taxon>
        <taxon>Rhabditida</taxon>
        <taxon>Spirurina</taxon>
        <taxon>Spiruromorpha</taxon>
        <taxon>Filarioidea</taxon>
        <taxon>Onchocercidae</taxon>
        <taxon>Onchocerca</taxon>
    </lineage>
</organism>
<proteinExistence type="predicted"/>
<name>A0A183GYA5_9BILA</name>
<dbReference type="Proteomes" id="UP000267606">
    <property type="component" value="Unassembled WGS sequence"/>
</dbReference>
<gene>
    <name evidence="1" type="ORF">OFLC_LOCUS215</name>
</gene>
<dbReference type="WBParaSite" id="OFLC_0000021401-mRNA-1">
    <property type="protein sequence ID" value="OFLC_0000021401-mRNA-1"/>
    <property type="gene ID" value="OFLC_0000021401"/>
</dbReference>
<evidence type="ECO:0000313" key="3">
    <source>
        <dbReference type="WBParaSite" id="OFLC_0000021401-mRNA-1"/>
    </source>
</evidence>
<dbReference type="STRING" id="387005.A0A183GYA5"/>
<evidence type="ECO:0000313" key="2">
    <source>
        <dbReference type="Proteomes" id="UP000267606"/>
    </source>
</evidence>
<dbReference type="EMBL" id="UZAJ01000058">
    <property type="protein sequence ID" value="VDO25021.1"/>
    <property type="molecule type" value="Genomic_DNA"/>
</dbReference>
<dbReference type="AlphaFoldDB" id="A0A183GYA5"/>
<keyword evidence="2" id="KW-1185">Reference proteome</keyword>
<sequence length="54" mass="6377">MKKLKPVISHIRTDIKRRMNWNAKYANEIIEFISEKKYLQGNENALLANIICKS</sequence>
<protein>
    <submittedName>
        <fullName evidence="3">Transposase</fullName>
    </submittedName>
</protein>
<reference evidence="3" key="1">
    <citation type="submission" date="2016-06" db="UniProtKB">
        <authorList>
            <consortium name="WormBaseParasite"/>
        </authorList>
    </citation>
    <scope>IDENTIFICATION</scope>
</reference>